<dbReference type="PANTHER" id="PTHR43420:SF52">
    <property type="entry name" value="N-ACETYLTRANSFERASE YODP"/>
    <property type="match status" value="1"/>
</dbReference>
<keyword evidence="1 4" id="KW-0808">Transferase</keyword>
<dbReference type="RefSeq" id="WP_120171713.1">
    <property type="nucleotide sequence ID" value="NZ_AP018400.1"/>
</dbReference>
<evidence type="ECO:0000313" key="6">
    <source>
        <dbReference type="Proteomes" id="UP000269331"/>
    </source>
</evidence>
<name>A0A2Z5U3Q7_9STRE</name>
<dbReference type="OrthoDB" id="9797826at2"/>
<dbReference type="Gene3D" id="3.40.630.30">
    <property type="match status" value="1"/>
</dbReference>
<evidence type="ECO:0000313" key="7">
    <source>
        <dbReference type="Proteomes" id="UP001228446"/>
    </source>
</evidence>
<dbReference type="AlphaFoldDB" id="A0A2Z5U3Q7"/>
<protein>
    <submittedName>
        <fullName evidence="4 5">N-acetyltransferase</fullName>
    </submittedName>
</protein>
<evidence type="ECO:0000256" key="2">
    <source>
        <dbReference type="ARBA" id="ARBA00023315"/>
    </source>
</evidence>
<evidence type="ECO:0000313" key="5">
    <source>
        <dbReference type="EMBL" id="MDQ8832273.1"/>
    </source>
</evidence>
<dbReference type="CDD" id="cd04301">
    <property type="entry name" value="NAT_SF"/>
    <property type="match status" value="1"/>
</dbReference>
<keyword evidence="7" id="KW-1185">Reference proteome</keyword>
<dbReference type="InterPro" id="IPR016181">
    <property type="entry name" value="Acyl_CoA_acyltransferase"/>
</dbReference>
<dbReference type="Proteomes" id="UP001228446">
    <property type="component" value="Unassembled WGS sequence"/>
</dbReference>
<dbReference type="InterPro" id="IPR050680">
    <property type="entry name" value="YpeA/RimI_acetyltransf"/>
</dbReference>
<dbReference type="Pfam" id="PF00583">
    <property type="entry name" value="Acetyltransf_1"/>
    <property type="match status" value="1"/>
</dbReference>
<evidence type="ECO:0000313" key="4">
    <source>
        <dbReference type="EMBL" id="BBA92638.1"/>
    </source>
</evidence>
<sequence>MIRSLKQTDLSAIRAINAVSLGYDVSLEKTERQFQRCSNAGGHFFLVYENEADQGVLGYIHAQVYESLYSETGLNILGLAVLPNFQGQGIGSALLEATEKLAKENGYTFIRLNSADHRKQAHHFYEQHGYISDKLQKRFIKTL</sequence>
<dbReference type="EMBL" id="JAVIBX010000001">
    <property type="protein sequence ID" value="MDQ8832273.1"/>
    <property type="molecule type" value="Genomic_DNA"/>
</dbReference>
<dbReference type="KEGG" id="srq:SR187_5150"/>
<dbReference type="PROSITE" id="PS51186">
    <property type="entry name" value="GNAT"/>
    <property type="match status" value="1"/>
</dbReference>
<accession>A0A2Z5U3Q7</accession>
<dbReference type="GO" id="GO:0016747">
    <property type="term" value="F:acyltransferase activity, transferring groups other than amino-acyl groups"/>
    <property type="evidence" value="ECO:0007669"/>
    <property type="project" value="InterPro"/>
</dbReference>
<dbReference type="EMBL" id="AP018400">
    <property type="protein sequence ID" value="BBA92638.1"/>
    <property type="molecule type" value="Genomic_DNA"/>
</dbReference>
<gene>
    <name evidence="5" type="ORF">RFF62_00395</name>
    <name evidence="4" type="ORF">SR187_5150</name>
</gene>
<dbReference type="Proteomes" id="UP000269331">
    <property type="component" value="Chromosome"/>
</dbReference>
<evidence type="ECO:0000259" key="3">
    <source>
        <dbReference type="PROSITE" id="PS51186"/>
    </source>
</evidence>
<dbReference type="InterPro" id="IPR000182">
    <property type="entry name" value="GNAT_dom"/>
</dbReference>
<keyword evidence="2" id="KW-0012">Acyltransferase</keyword>
<evidence type="ECO:0000256" key="1">
    <source>
        <dbReference type="ARBA" id="ARBA00022679"/>
    </source>
</evidence>
<organism evidence="4 6">
    <name type="scientific">Streptococcus ruminantium</name>
    <dbReference type="NCBI Taxonomy" id="1917441"/>
    <lineage>
        <taxon>Bacteria</taxon>
        <taxon>Bacillati</taxon>
        <taxon>Bacillota</taxon>
        <taxon>Bacilli</taxon>
        <taxon>Lactobacillales</taxon>
        <taxon>Streptococcaceae</taxon>
        <taxon>Streptococcus</taxon>
    </lineage>
</organism>
<dbReference type="PANTHER" id="PTHR43420">
    <property type="entry name" value="ACETYLTRANSFERASE"/>
    <property type="match status" value="1"/>
</dbReference>
<dbReference type="GeneID" id="52229580"/>
<dbReference type="SUPFAM" id="SSF55729">
    <property type="entry name" value="Acyl-CoA N-acyltransferases (Nat)"/>
    <property type="match status" value="1"/>
</dbReference>
<proteinExistence type="predicted"/>
<reference evidence="5 7" key="2">
    <citation type="submission" date="2023-08" db="EMBL/GenBank/DDBJ databases">
        <title>Streptococcus ruminantium-associated sheep mastitis outbreak detected in Italy is distinct from bovine isolates.</title>
        <authorList>
            <person name="Rosa M.N."/>
            <person name="Vezina B."/>
            <person name="Tola S."/>
        </authorList>
    </citation>
    <scope>NUCLEOTIDE SEQUENCE [LARGE SCALE GENOMIC DNA]</scope>
    <source>
        <strain evidence="5 7">OM6730</strain>
    </source>
</reference>
<reference evidence="4 6" key="1">
    <citation type="journal article" date="2018" name="Genome Biol. Evol.">
        <title>Complete Genome Sequence of Streptococcus ruminantium sp. nov. GUT-187T (=DSM 104980T =JCM 31869T), the Type Strain of S. ruminantium, and Comparison with Genome Sequences of Streptococcus suis Strains.</title>
        <authorList>
            <person name="Tohya M."/>
            <person name="Sekizaki T."/>
            <person name="Miyoshi-Akiyama T."/>
        </authorList>
    </citation>
    <scope>NUCLEOTIDE SEQUENCE [LARGE SCALE GENOMIC DNA]</scope>
    <source>
        <strain evidence="4 6">GUT187T</strain>
    </source>
</reference>
<feature type="domain" description="N-acetyltransferase" evidence="3">
    <location>
        <begin position="1"/>
        <end position="143"/>
    </location>
</feature>